<sequence length="344" mass="36690">MPPRISAKPPGLPAADSLRKMPRRNRCAFSNNSTGSAKKHIRSSSTARRRPQINASMALRLQTDKAKGLSTRLELAKLKASQFPVPTPRAPLQPAGFAAYAASGSGGDLTTNRRRPCRICASLDLLHTISPMAEDNSSWTSILNDSSTASIPSSISVASDTSPVALSMSSISVPTKLSGASTNPVASASFLDKPLASSTSASALLSGNHFQSTAVAASIDFDGSDDTFMDESNDALERNDSAAKMKPNAERASSGDPTPTGAPLVQSIEAADVAGICREWFTKEFEPMQTRKNAALRARLEQVKAKNASLRGQMETAEKELAEDLKYLERADMYIEATERMLNV</sequence>
<organism evidence="3 4">
    <name type="scientific">Mycena rosella</name>
    <name type="common">Pink bonnet</name>
    <name type="synonym">Agaricus rosellus</name>
    <dbReference type="NCBI Taxonomy" id="1033263"/>
    <lineage>
        <taxon>Eukaryota</taxon>
        <taxon>Fungi</taxon>
        <taxon>Dikarya</taxon>
        <taxon>Basidiomycota</taxon>
        <taxon>Agaricomycotina</taxon>
        <taxon>Agaricomycetes</taxon>
        <taxon>Agaricomycetidae</taxon>
        <taxon>Agaricales</taxon>
        <taxon>Marasmiineae</taxon>
        <taxon>Mycenaceae</taxon>
        <taxon>Mycena</taxon>
    </lineage>
</organism>
<evidence type="ECO:0000313" key="4">
    <source>
        <dbReference type="Proteomes" id="UP001221757"/>
    </source>
</evidence>
<keyword evidence="4" id="KW-1185">Reference proteome</keyword>
<reference evidence="3" key="1">
    <citation type="submission" date="2023-03" db="EMBL/GenBank/DDBJ databases">
        <title>Massive genome expansion in bonnet fungi (Mycena s.s.) driven by repeated elements and novel gene families across ecological guilds.</title>
        <authorList>
            <consortium name="Lawrence Berkeley National Laboratory"/>
            <person name="Harder C.B."/>
            <person name="Miyauchi S."/>
            <person name="Viragh M."/>
            <person name="Kuo A."/>
            <person name="Thoen E."/>
            <person name="Andreopoulos B."/>
            <person name="Lu D."/>
            <person name="Skrede I."/>
            <person name="Drula E."/>
            <person name="Henrissat B."/>
            <person name="Morin E."/>
            <person name="Kohler A."/>
            <person name="Barry K."/>
            <person name="LaButti K."/>
            <person name="Morin E."/>
            <person name="Salamov A."/>
            <person name="Lipzen A."/>
            <person name="Mereny Z."/>
            <person name="Hegedus B."/>
            <person name="Baldrian P."/>
            <person name="Stursova M."/>
            <person name="Weitz H."/>
            <person name="Taylor A."/>
            <person name="Grigoriev I.V."/>
            <person name="Nagy L.G."/>
            <person name="Martin F."/>
            <person name="Kauserud H."/>
        </authorList>
    </citation>
    <scope>NUCLEOTIDE SEQUENCE</scope>
    <source>
        <strain evidence="3">CBHHK067</strain>
    </source>
</reference>
<dbReference type="Proteomes" id="UP001221757">
    <property type="component" value="Unassembled WGS sequence"/>
</dbReference>
<feature type="coiled-coil region" evidence="1">
    <location>
        <begin position="293"/>
        <end position="320"/>
    </location>
</feature>
<gene>
    <name evidence="3" type="ORF">B0H17DRAFT_1116929</name>
</gene>
<feature type="region of interest" description="Disordered" evidence="2">
    <location>
        <begin position="1"/>
        <end position="52"/>
    </location>
</feature>
<dbReference type="AlphaFoldDB" id="A0AAD7FDU3"/>
<keyword evidence="1" id="KW-0175">Coiled coil</keyword>
<comment type="caution">
    <text evidence="3">The sequence shown here is derived from an EMBL/GenBank/DDBJ whole genome shotgun (WGS) entry which is preliminary data.</text>
</comment>
<feature type="compositionally biased region" description="Basic residues" evidence="2">
    <location>
        <begin position="37"/>
        <end position="51"/>
    </location>
</feature>
<feature type="region of interest" description="Disordered" evidence="2">
    <location>
        <begin position="238"/>
        <end position="263"/>
    </location>
</feature>
<name>A0AAD7FDU3_MYCRO</name>
<evidence type="ECO:0000256" key="1">
    <source>
        <dbReference type="SAM" id="Coils"/>
    </source>
</evidence>
<evidence type="ECO:0000313" key="3">
    <source>
        <dbReference type="EMBL" id="KAJ7612969.1"/>
    </source>
</evidence>
<feature type="compositionally biased region" description="Basic and acidic residues" evidence="2">
    <location>
        <begin position="238"/>
        <end position="249"/>
    </location>
</feature>
<proteinExistence type="predicted"/>
<dbReference type="EMBL" id="JARKIE010000915">
    <property type="protein sequence ID" value="KAJ7612969.1"/>
    <property type="molecule type" value="Genomic_DNA"/>
</dbReference>
<protein>
    <submittedName>
        <fullName evidence="3">Uncharacterized protein</fullName>
    </submittedName>
</protein>
<accession>A0AAD7FDU3</accession>
<evidence type="ECO:0000256" key="2">
    <source>
        <dbReference type="SAM" id="MobiDB-lite"/>
    </source>
</evidence>